<evidence type="ECO:0000313" key="2">
    <source>
        <dbReference type="Proteomes" id="UP000613177"/>
    </source>
</evidence>
<evidence type="ECO:0000313" key="1">
    <source>
        <dbReference type="EMBL" id="KAG2228391.1"/>
    </source>
</evidence>
<reference evidence="1" key="1">
    <citation type="submission" date="2021-01" db="EMBL/GenBank/DDBJ databases">
        <title>Metabolic potential, ecology and presence of endohyphal bacteria is reflected in genomic diversity of Mucoromycotina.</title>
        <authorList>
            <person name="Muszewska A."/>
            <person name="Okrasinska A."/>
            <person name="Steczkiewicz K."/>
            <person name="Drgas O."/>
            <person name="Orlowska M."/>
            <person name="Perlinska-Lenart U."/>
            <person name="Aleksandrzak-Piekarczyk T."/>
            <person name="Szatraj K."/>
            <person name="Zielenkiewicz U."/>
            <person name="Pilsyk S."/>
            <person name="Malc E."/>
            <person name="Mieczkowski P."/>
            <person name="Kruszewska J.S."/>
            <person name="Biernat P."/>
            <person name="Pawlowska J."/>
        </authorList>
    </citation>
    <scope>NUCLEOTIDE SEQUENCE</scope>
    <source>
        <strain evidence="1">WA0000018081</strain>
    </source>
</reference>
<dbReference type="EMBL" id="JAEPRE010000513">
    <property type="protein sequence ID" value="KAG2228391.1"/>
    <property type="molecule type" value="Genomic_DNA"/>
</dbReference>
<comment type="caution">
    <text evidence="1">The sequence shown here is derived from an EMBL/GenBank/DDBJ whole genome shotgun (WGS) entry which is preliminary data.</text>
</comment>
<proteinExistence type="predicted"/>
<dbReference type="AlphaFoldDB" id="A0A8H7SHL5"/>
<gene>
    <name evidence="1" type="ORF">INT48_006761</name>
</gene>
<organism evidence="1 2">
    <name type="scientific">Thamnidium elegans</name>
    <dbReference type="NCBI Taxonomy" id="101142"/>
    <lineage>
        <taxon>Eukaryota</taxon>
        <taxon>Fungi</taxon>
        <taxon>Fungi incertae sedis</taxon>
        <taxon>Mucoromycota</taxon>
        <taxon>Mucoromycotina</taxon>
        <taxon>Mucoromycetes</taxon>
        <taxon>Mucorales</taxon>
        <taxon>Mucorineae</taxon>
        <taxon>Mucoraceae</taxon>
        <taxon>Thamnidium</taxon>
    </lineage>
</organism>
<keyword evidence="2" id="KW-1185">Reference proteome</keyword>
<accession>A0A8H7SHL5</accession>
<dbReference type="Proteomes" id="UP000613177">
    <property type="component" value="Unassembled WGS sequence"/>
</dbReference>
<sequence>MLFPPSNCVRVKAGESINSSFTTNKKELYHESTYVKGFKIDFRFLTDMEGEEYDIGIGECAMDSTDTKAIEDEGKLSREAKDAVDKMLKVVGAKVNTKIWMIQTSDSSCFISMLDIFDIGLYVTNHKYSFQIPNTIMNFNENIIMILKYLLTMKRDISKLGDSIVSSLDLRPSTDDSFNRQHKKNELNPRLPFTRDTYYTPPGCSVSKLPYHYSGPPPPFILNTLHVLSGTDYVTRPTEDNDQSYDIYGYRPVGDGIGIEVN</sequence>
<name>A0A8H7SHL5_9FUNG</name>
<protein>
    <submittedName>
        <fullName evidence="1">Uncharacterized protein</fullName>
    </submittedName>
</protein>